<dbReference type="PANTHER" id="PTHR33734:SF22">
    <property type="entry name" value="MEMBRANE-BOUND LYTIC MUREIN TRANSGLYCOSYLASE D"/>
    <property type="match status" value="1"/>
</dbReference>
<dbReference type="Proteomes" id="UP000822142">
    <property type="component" value="Unassembled WGS sequence"/>
</dbReference>
<dbReference type="SUPFAM" id="SSF54106">
    <property type="entry name" value="LysM domain"/>
    <property type="match status" value="1"/>
</dbReference>
<name>A0ABX2ID59_BLAHA</name>
<evidence type="ECO:0000313" key="3">
    <source>
        <dbReference type="Proteomes" id="UP000822142"/>
    </source>
</evidence>
<dbReference type="InterPro" id="IPR017853">
    <property type="entry name" value="GH"/>
</dbReference>
<gene>
    <name evidence="2" type="ORF">G5A70_12430</name>
</gene>
<dbReference type="InterPro" id="IPR018392">
    <property type="entry name" value="LysM"/>
</dbReference>
<proteinExistence type="predicted"/>
<reference evidence="2 3" key="1">
    <citation type="journal article" date="2020" name="Cell Host Microbe">
        <title>Functional and Genomic Variation between Human-Derived Isolates of Lachnospiraceae Reveals Inter- and Intra-Species Diversity.</title>
        <authorList>
            <person name="Sorbara M.T."/>
            <person name="Littmann E.R."/>
            <person name="Fontana E."/>
            <person name="Moody T.U."/>
            <person name="Kohout C.E."/>
            <person name="Gjonbalaj M."/>
            <person name="Eaton V."/>
            <person name="Seok R."/>
            <person name="Leiner I.M."/>
            <person name="Pamer E.G."/>
        </authorList>
    </citation>
    <scope>NUCLEOTIDE SEQUENCE [LARGE SCALE GENOMIC DNA]</scope>
    <source>
        <strain evidence="2 3">MSK.15.26</strain>
    </source>
</reference>
<sequence>MAGAGPAPSVKYWKTMALWQWTSVGRIDGHEGNLDCSIFYGDAAAWDKYIGLGNINKPLVSGFKHRVGEHVVFSTCYASSTDPNSKAIPASQMEKNHGVITKIQSGVRNPYLLDKELCWVNDGDIRGLYQEYTEQSYVVKSGDTLSKIAVKYGTTYQQLAKMNGIKNPDKIYTGQKIRVK</sequence>
<dbReference type="Gene3D" id="3.20.20.80">
    <property type="entry name" value="Glycosidases"/>
    <property type="match status" value="1"/>
</dbReference>
<dbReference type="PANTHER" id="PTHR33734">
    <property type="entry name" value="LYSM DOMAIN-CONTAINING GPI-ANCHORED PROTEIN 2"/>
    <property type="match status" value="1"/>
</dbReference>
<feature type="domain" description="LysM" evidence="1">
    <location>
        <begin position="135"/>
        <end position="179"/>
    </location>
</feature>
<dbReference type="CDD" id="cd00118">
    <property type="entry name" value="LysM"/>
    <property type="match status" value="1"/>
</dbReference>
<comment type="caution">
    <text evidence="2">The sequence shown here is derived from an EMBL/GenBank/DDBJ whole genome shotgun (WGS) entry which is preliminary data.</text>
</comment>
<dbReference type="PROSITE" id="PS51782">
    <property type="entry name" value="LYSM"/>
    <property type="match status" value="1"/>
</dbReference>
<dbReference type="InterPro" id="IPR036779">
    <property type="entry name" value="LysM_dom_sf"/>
</dbReference>
<protein>
    <submittedName>
        <fullName evidence="2">LysM peptidoglycan-binding domain-containing protein</fullName>
    </submittedName>
</protein>
<dbReference type="Gene3D" id="3.10.350.10">
    <property type="entry name" value="LysM domain"/>
    <property type="match status" value="1"/>
</dbReference>
<dbReference type="EMBL" id="JAAITA010000019">
    <property type="protein sequence ID" value="NSJ86961.1"/>
    <property type="molecule type" value="Genomic_DNA"/>
</dbReference>
<dbReference type="SUPFAM" id="SSF51445">
    <property type="entry name" value="(Trans)glycosidases"/>
    <property type="match status" value="1"/>
</dbReference>
<organism evidence="2 3">
    <name type="scientific">Blautia hansenii</name>
    <name type="common">Ruminococcus hansenii</name>
    <dbReference type="NCBI Taxonomy" id="1322"/>
    <lineage>
        <taxon>Bacteria</taxon>
        <taxon>Bacillati</taxon>
        <taxon>Bacillota</taxon>
        <taxon>Clostridia</taxon>
        <taxon>Lachnospirales</taxon>
        <taxon>Lachnospiraceae</taxon>
        <taxon>Blautia</taxon>
    </lineage>
</organism>
<accession>A0ABX2ID59</accession>
<keyword evidence="3" id="KW-1185">Reference proteome</keyword>
<evidence type="ECO:0000259" key="1">
    <source>
        <dbReference type="PROSITE" id="PS51782"/>
    </source>
</evidence>
<evidence type="ECO:0000313" key="2">
    <source>
        <dbReference type="EMBL" id="NSJ86961.1"/>
    </source>
</evidence>
<dbReference type="SMART" id="SM00257">
    <property type="entry name" value="LysM"/>
    <property type="match status" value="1"/>
</dbReference>
<dbReference type="Pfam" id="PF01476">
    <property type="entry name" value="LysM"/>
    <property type="match status" value="1"/>
</dbReference>